<gene>
    <name evidence="2" type="ORF">ACHAW5_009360</name>
</gene>
<sequence length="190" mass="20969">MFLSPTAQAFQPALEFAIFNDGVPSSVFYGSHPEHDVIHHIPDEAIDELFPPTAEEVAEMDAADDFVETMAWLEYLDECEEEARNSFAGYKKRWSTRRAEGLHGKPHPPKMTTRDRHDGHDGEPTPAGGATGGTIMVVPYAKTNFEVRPRKVEGRMMYGAGGAGRSCAAKNAKAGLHGRRGLIQQPRKTY</sequence>
<dbReference type="Proteomes" id="UP001530315">
    <property type="component" value="Unassembled WGS sequence"/>
</dbReference>
<dbReference type="EMBL" id="JALLAZ020001584">
    <property type="protein sequence ID" value="KAL3772213.1"/>
    <property type="molecule type" value="Genomic_DNA"/>
</dbReference>
<evidence type="ECO:0000313" key="2">
    <source>
        <dbReference type="EMBL" id="KAL3772213.1"/>
    </source>
</evidence>
<organism evidence="2 3">
    <name type="scientific">Stephanodiscus triporus</name>
    <dbReference type="NCBI Taxonomy" id="2934178"/>
    <lineage>
        <taxon>Eukaryota</taxon>
        <taxon>Sar</taxon>
        <taxon>Stramenopiles</taxon>
        <taxon>Ochrophyta</taxon>
        <taxon>Bacillariophyta</taxon>
        <taxon>Coscinodiscophyceae</taxon>
        <taxon>Thalassiosirophycidae</taxon>
        <taxon>Stephanodiscales</taxon>
        <taxon>Stephanodiscaceae</taxon>
        <taxon>Stephanodiscus</taxon>
    </lineage>
</organism>
<name>A0ABD3N848_9STRA</name>
<accession>A0ABD3N848</accession>
<comment type="caution">
    <text evidence="2">The sequence shown here is derived from an EMBL/GenBank/DDBJ whole genome shotgun (WGS) entry which is preliminary data.</text>
</comment>
<protein>
    <submittedName>
        <fullName evidence="2">Uncharacterized protein</fullName>
    </submittedName>
</protein>
<feature type="compositionally biased region" description="Basic and acidic residues" evidence="1">
    <location>
        <begin position="112"/>
        <end position="123"/>
    </location>
</feature>
<keyword evidence="3" id="KW-1185">Reference proteome</keyword>
<dbReference type="AlphaFoldDB" id="A0ABD3N848"/>
<reference evidence="2 3" key="1">
    <citation type="submission" date="2024-10" db="EMBL/GenBank/DDBJ databases">
        <title>Updated reference genomes for cyclostephanoid diatoms.</title>
        <authorList>
            <person name="Roberts W.R."/>
            <person name="Alverson A.J."/>
        </authorList>
    </citation>
    <scope>NUCLEOTIDE SEQUENCE [LARGE SCALE GENOMIC DNA]</scope>
    <source>
        <strain evidence="2 3">AJA276-08</strain>
    </source>
</reference>
<evidence type="ECO:0000313" key="3">
    <source>
        <dbReference type="Proteomes" id="UP001530315"/>
    </source>
</evidence>
<evidence type="ECO:0000256" key="1">
    <source>
        <dbReference type="SAM" id="MobiDB-lite"/>
    </source>
</evidence>
<proteinExistence type="predicted"/>
<feature type="region of interest" description="Disordered" evidence="1">
    <location>
        <begin position="98"/>
        <end position="135"/>
    </location>
</feature>